<evidence type="ECO:0000256" key="1">
    <source>
        <dbReference type="SAM" id="Coils"/>
    </source>
</evidence>
<evidence type="ECO:0000313" key="3">
    <source>
        <dbReference type="EMBL" id="MEA5446501.1"/>
    </source>
</evidence>
<protein>
    <submittedName>
        <fullName evidence="3">Uncharacterized protein</fullName>
    </submittedName>
</protein>
<dbReference type="AlphaFoldDB" id="A0AAP6MND6"/>
<sequence>MELFASAGQGISWINRVVAAFFRVRPATTAAVVVFSVLSKITHLLAFFIPLKVLLLMGTPGVPRYFRFFIEPEDRLAWAIGLSIGAVVCYALSLALDAAVKRLTEAGSMEVLQGANELAVASKQRKEAQTYYARFSEVYAGTLFAVAGLAVMALVTTTAFLVLLVLLLAQLLMTALVLRHADPVEPGAFARFIQKGLSNYLTLLASINFLTCFFVLLVPLLLGHEANILFLILSVLVLRQSLSNASSAIRDGVDLIKQRRTIDPLVFRDEKAEKAEAVERKALRELFHKQARESMARERLGQSLGKTVEVEARWVDSTIKGANTFTLILPQSEDDGKKRYFQQQVFPYKKLHFLEHEEYLFEQVSRRALWAPEVYSRYEVGQFSVQICDYGLGRPLTADEWSERFSTILGKFWSIAPEPSLVSAFETSRPTLPDRLTEEFVQRVGVAVDTQAEMQDFELLVSRLEQLREKLRAVPQHFHNPDLNRNNVAPDREGNLLVMAWGRWSIEPFGAGAQKELNKKTATEVLSAVREHRKDLTDEIGPDDVMRVADCAKFEKQVNAGMYKAALRIGRKVGESLADDLAR</sequence>
<comment type="caution">
    <text evidence="3">The sequence shown here is derived from an EMBL/GenBank/DDBJ whole genome shotgun (WGS) entry which is preliminary data.</text>
</comment>
<feature type="transmembrane region" description="Helical" evidence="2">
    <location>
        <begin position="29"/>
        <end position="55"/>
    </location>
</feature>
<gene>
    <name evidence="3" type="ORF">VCB98_11800</name>
</gene>
<keyword evidence="2" id="KW-0472">Membrane</keyword>
<evidence type="ECO:0000256" key="2">
    <source>
        <dbReference type="SAM" id="Phobius"/>
    </source>
</evidence>
<feature type="transmembrane region" description="Helical" evidence="2">
    <location>
        <begin position="200"/>
        <end position="222"/>
    </location>
</feature>
<keyword evidence="1" id="KW-0175">Coiled coil</keyword>
<name>A0AAP6MND6_9GAMM</name>
<accession>A0AAP6MND6</accession>
<evidence type="ECO:0000313" key="4">
    <source>
        <dbReference type="Proteomes" id="UP001302316"/>
    </source>
</evidence>
<dbReference type="EMBL" id="JAYGII010000036">
    <property type="protein sequence ID" value="MEA5446501.1"/>
    <property type="molecule type" value="Genomic_DNA"/>
</dbReference>
<dbReference type="RefSeq" id="WP_346052776.1">
    <property type="nucleotide sequence ID" value="NZ_JAYGII010000036.1"/>
</dbReference>
<proteinExistence type="predicted"/>
<organism evidence="3 4">
    <name type="scientific">Natronospira elongata</name>
    <dbReference type="NCBI Taxonomy" id="3110268"/>
    <lineage>
        <taxon>Bacteria</taxon>
        <taxon>Pseudomonadati</taxon>
        <taxon>Pseudomonadota</taxon>
        <taxon>Gammaproteobacteria</taxon>
        <taxon>Natronospirales</taxon>
        <taxon>Natronospiraceae</taxon>
        <taxon>Natronospira</taxon>
    </lineage>
</organism>
<keyword evidence="4" id="KW-1185">Reference proteome</keyword>
<reference evidence="3 4" key="1">
    <citation type="submission" date="2023-12" db="EMBL/GenBank/DDBJ databases">
        <title>Whole-genome sequencing of halo(alkali)philic microorganisms from hypersaline lakes.</title>
        <authorList>
            <person name="Sorokin D.Y."/>
            <person name="Merkel A.Y."/>
            <person name="Messina E."/>
            <person name="Yakimov M."/>
        </authorList>
    </citation>
    <scope>NUCLEOTIDE SEQUENCE [LARGE SCALE GENOMIC DNA]</scope>
    <source>
        <strain evidence="3 4">AB-CW1</strain>
    </source>
</reference>
<dbReference type="Proteomes" id="UP001302316">
    <property type="component" value="Unassembled WGS sequence"/>
</dbReference>
<feature type="transmembrane region" description="Helical" evidence="2">
    <location>
        <begin position="76"/>
        <end position="96"/>
    </location>
</feature>
<feature type="transmembrane region" description="Helical" evidence="2">
    <location>
        <begin position="143"/>
        <end position="169"/>
    </location>
</feature>
<keyword evidence="2" id="KW-0812">Transmembrane</keyword>
<keyword evidence="2" id="KW-1133">Transmembrane helix</keyword>
<feature type="coiled-coil region" evidence="1">
    <location>
        <begin position="447"/>
        <end position="474"/>
    </location>
</feature>